<reference evidence="2" key="1">
    <citation type="submission" date="2020-10" db="EMBL/GenBank/DDBJ databases">
        <authorList>
            <person name="Gilroy R."/>
        </authorList>
    </citation>
    <scope>NUCLEOTIDE SEQUENCE</scope>
    <source>
        <strain evidence="2">ChiGjej1B1-24693</strain>
    </source>
</reference>
<feature type="non-terminal residue" evidence="2">
    <location>
        <position position="1"/>
    </location>
</feature>
<dbReference type="PANTHER" id="PTHR37309:SF1">
    <property type="entry name" value="SLR0284 PROTEIN"/>
    <property type="match status" value="1"/>
</dbReference>
<dbReference type="EMBL" id="DVLP01000379">
    <property type="protein sequence ID" value="HIT76492.1"/>
    <property type="molecule type" value="Genomic_DNA"/>
</dbReference>
<accession>A0A9D1H0C8</accession>
<comment type="caution">
    <text evidence="2">The sequence shown here is derived from an EMBL/GenBank/DDBJ whole genome shotgun (WGS) entry which is preliminary data.</text>
</comment>
<evidence type="ECO:0000313" key="3">
    <source>
        <dbReference type="Proteomes" id="UP000886842"/>
    </source>
</evidence>
<keyword evidence="1" id="KW-0472">Membrane</keyword>
<dbReference type="PANTHER" id="PTHR37309">
    <property type="entry name" value="SLR0284 PROTEIN"/>
    <property type="match status" value="1"/>
</dbReference>
<proteinExistence type="predicted"/>
<dbReference type="Pfam" id="PF04020">
    <property type="entry name" value="Phage_holin_4_2"/>
    <property type="match status" value="1"/>
</dbReference>
<evidence type="ECO:0000313" key="2">
    <source>
        <dbReference type="EMBL" id="HIT76492.1"/>
    </source>
</evidence>
<dbReference type="Proteomes" id="UP000886842">
    <property type="component" value="Unassembled WGS sequence"/>
</dbReference>
<keyword evidence="1" id="KW-1133">Transmembrane helix</keyword>
<evidence type="ECO:0000256" key="1">
    <source>
        <dbReference type="SAM" id="Phobius"/>
    </source>
</evidence>
<dbReference type="InterPro" id="IPR007165">
    <property type="entry name" value="Phage_holin_4_2"/>
</dbReference>
<gene>
    <name evidence="2" type="ORF">IAA98_12980</name>
</gene>
<reference evidence="2" key="2">
    <citation type="journal article" date="2021" name="PeerJ">
        <title>Extensive microbial diversity within the chicken gut microbiome revealed by metagenomics and culture.</title>
        <authorList>
            <person name="Gilroy R."/>
            <person name="Ravi A."/>
            <person name="Getino M."/>
            <person name="Pursley I."/>
            <person name="Horton D.L."/>
            <person name="Alikhan N.F."/>
            <person name="Baker D."/>
            <person name="Gharbi K."/>
            <person name="Hall N."/>
            <person name="Watson M."/>
            <person name="Adriaenssens E.M."/>
            <person name="Foster-Nyarko E."/>
            <person name="Jarju S."/>
            <person name="Secka A."/>
            <person name="Antonio M."/>
            <person name="Oren A."/>
            <person name="Chaudhuri R.R."/>
            <person name="La Ragione R."/>
            <person name="Hildebrand F."/>
            <person name="Pallen M.J."/>
        </authorList>
    </citation>
    <scope>NUCLEOTIDE SEQUENCE</scope>
    <source>
        <strain evidence="2">ChiGjej1B1-24693</strain>
    </source>
</reference>
<organism evidence="2 3">
    <name type="scientific">Candidatus Avipropionibacterium avicola</name>
    <dbReference type="NCBI Taxonomy" id="2840701"/>
    <lineage>
        <taxon>Bacteria</taxon>
        <taxon>Bacillati</taxon>
        <taxon>Actinomycetota</taxon>
        <taxon>Actinomycetes</taxon>
        <taxon>Propionibacteriales</taxon>
        <taxon>Propionibacteriaceae</taxon>
        <taxon>Propionibacteriaceae incertae sedis</taxon>
        <taxon>Candidatus Avipropionibacterium</taxon>
    </lineage>
</organism>
<feature type="transmembrane region" description="Helical" evidence="1">
    <location>
        <begin position="5"/>
        <end position="22"/>
    </location>
</feature>
<name>A0A9D1H0C8_9ACTN</name>
<protein>
    <submittedName>
        <fullName evidence="2">Phage holin family protein</fullName>
    </submittedName>
</protein>
<keyword evidence="1" id="KW-0812">Transmembrane</keyword>
<sequence length="65" mass="7266">LTLGLFLLVVNTLMLWLTSWIADRLQLGWSVAGFWAAFFGALIVSVVSVVLGFIVPEKDRSSRKR</sequence>
<dbReference type="AlphaFoldDB" id="A0A9D1H0C8"/>
<feature type="transmembrane region" description="Helical" evidence="1">
    <location>
        <begin position="34"/>
        <end position="55"/>
    </location>
</feature>